<feature type="transmembrane region" description="Helical" evidence="7">
    <location>
        <begin position="73"/>
        <end position="94"/>
    </location>
</feature>
<keyword evidence="3" id="KW-1003">Cell membrane</keyword>
<keyword evidence="4 7" id="KW-0812">Transmembrane</keyword>
<evidence type="ECO:0000256" key="3">
    <source>
        <dbReference type="ARBA" id="ARBA00022475"/>
    </source>
</evidence>
<protein>
    <submittedName>
        <fullName evidence="8">DoxX family protein</fullName>
    </submittedName>
</protein>
<evidence type="ECO:0000313" key="9">
    <source>
        <dbReference type="Proteomes" id="UP001596119"/>
    </source>
</evidence>
<feature type="transmembrane region" description="Helical" evidence="7">
    <location>
        <begin position="130"/>
        <end position="148"/>
    </location>
</feature>
<dbReference type="InterPro" id="IPR032808">
    <property type="entry name" value="DoxX"/>
</dbReference>
<proteinExistence type="inferred from homology"/>
<dbReference type="EMBL" id="JBHSQK010000007">
    <property type="protein sequence ID" value="MFC5947306.1"/>
    <property type="molecule type" value="Genomic_DNA"/>
</dbReference>
<feature type="transmembrane region" description="Helical" evidence="7">
    <location>
        <begin position="99"/>
        <end position="118"/>
    </location>
</feature>
<gene>
    <name evidence="8" type="ORF">ACFQH9_03315</name>
</gene>
<dbReference type="InterPro" id="IPR051907">
    <property type="entry name" value="DoxX-like_oxidoreductase"/>
</dbReference>
<keyword evidence="5 7" id="KW-1133">Transmembrane helix</keyword>
<evidence type="ECO:0000256" key="7">
    <source>
        <dbReference type="SAM" id="Phobius"/>
    </source>
</evidence>
<dbReference type="PANTHER" id="PTHR33452:SF4">
    <property type="entry name" value="BLL4328 PROTEIN"/>
    <property type="match status" value="1"/>
</dbReference>
<name>A0ABW1I3S7_9PSEU</name>
<reference evidence="9" key="1">
    <citation type="journal article" date="2019" name="Int. J. Syst. Evol. Microbiol.">
        <title>The Global Catalogue of Microorganisms (GCM) 10K type strain sequencing project: providing services to taxonomists for standard genome sequencing and annotation.</title>
        <authorList>
            <consortium name="The Broad Institute Genomics Platform"/>
            <consortium name="The Broad Institute Genome Sequencing Center for Infectious Disease"/>
            <person name="Wu L."/>
            <person name="Ma J."/>
        </authorList>
    </citation>
    <scope>NUCLEOTIDE SEQUENCE [LARGE SCALE GENOMIC DNA]</scope>
    <source>
        <strain evidence="9">CGMCC 4.7397</strain>
    </source>
</reference>
<evidence type="ECO:0000256" key="1">
    <source>
        <dbReference type="ARBA" id="ARBA00004651"/>
    </source>
</evidence>
<evidence type="ECO:0000256" key="6">
    <source>
        <dbReference type="ARBA" id="ARBA00023136"/>
    </source>
</evidence>
<dbReference type="RefSeq" id="WP_379564032.1">
    <property type="nucleotide sequence ID" value="NZ_JBHSQK010000007.1"/>
</dbReference>
<organism evidence="8 9">
    <name type="scientific">Pseudonocardia lutea</name>
    <dbReference type="NCBI Taxonomy" id="2172015"/>
    <lineage>
        <taxon>Bacteria</taxon>
        <taxon>Bacillati</taxon>
        <taxon>Actinomycetota</taxon>
        <taxon>Actinomycetes</taxon>
        <taxon>Pseudonocardiales</taxon>
        <taxon>Pseudonocardiaceae</taxon>
        <taxon>Pseudonocardia</taxon>
    </lineage>
</organism>
<comment type="caution">
    <text evidence="8">The sequence shown here is derived from an EMBL/GenBank/DDBJ whole genome shotgun (WGS) entry which is preliminary data.</text>
</comment>
<comment type="similarity">
    <text evidence="2">Belongs to the DoxX family.</text>
</comment>
<evidence type="ECO:0000256" key="5">
    <source>
        <dbReference type="ARBA" id="ARBA00022989"/>
    </source>
</evidence>
<keyword evidence="9" id="KW-1185">Reference proteome</keyword>
<dbReference type="Pfam" id="PF07681">
    <property type="entry name" value="DoxX"/>
    <property type="match status" value="1"/>
</dbReference>
<comment type="subcellular location">
    <subcellularLocation>
        <location evidence="1">Cell membrane</location>
        <topology evidence="1">Multi-pass membrane protein</topology>
    </subcellularLocation>
</comment>
<evidence type="ECO:0000256" key="4">
    <source>
        <dbReference type="ARBA" id="ARBA00022692"/>
    </source>
</evidence>
<dbReference type="Proteomes" id="UP001596119">
    <property type="component" value="Unassembled WGS sequence"/>
</dbReference>
<accession>A0ABW1I3S7</accession>
<keyword evidence="6 7" id="KW-0472">Membrane</keyword>
<evidence type="ECO:0000313" key="8">
    <source>
        <dbReference type="EMBL" id="MFC5947306.1"/>
    </source>
</evidence>
<evidence type="ECO:0000256" key="2">
    <source>
        <dbReference type="ARBA" id="ARBA00006679"/>
    </source>
</evidence>
<dbReference type="PANTHER" id="PTHR33452">
    <property type="entry name" value="OXIDOREDUCTASE CATD-RELATED"/>
    <property type="match status" value="1"/>
</dbReference>
<sequence length="157" mass="17080">MSTLDTTRALTRRTTDAPGAATATTRLRETAPQLVLLAFRVVVGFLYSVHAVAGFGAFGGVDGAGTGLPPFTLYWWVSVVELVGAVLVAIGLYVRPTCFLLSGMMAFAYFAMHLPQGWNPLYNMGEPAALYSWIFLLLCAIGAGRYSLDHVRTHRRH</sequence>
<feature type="transmembrane region" description="Helical" evidence="7">
    <location>
        <begin position="34"/>
        <end position="61"/>
    </location>
</feature>